<sequence>MTLSKATYSLLISSSAIGAAMMAATPAFAAVSAAANYDDAEPIIVTGKTDGYVTKETVSATKTNTAVKDVPQSITVFNEEQIEDQAIQELGDVLRYVPGVSVGQGEGHRDQITLRGQNTTADFFVDGLRDDIQYFRPIYNVERVEVLKGPNAMIFGRGGGGGVVNRVIKTPQEGDSFGDATLSVDSFGAFSISTDANFASGENEAVRFNGIYEEFNNHRDEYNGRRIAVNPSYAAHLGESTRLLLAYEFVHDRRVTDRGIPSLNNEPIDGYYDAFFGEEGVNDTTLKMHNFKARLEHEFNDNVEVNITSQYTDYDKFYRNVYARSATATTVELDSYDNGTKRQNFVTQANLIWNSNIGALDHILLVGAEYGNQQSVSERSNGYWPSTNSTRLTLPISGFATGTATLPEILFPTVTSASDSDAEFFGAYVQSQLKFGDLVELVGGVRYDRFELSTVNRINNFAASRNDDKFSPRIGLIVKPTQQISLYSSYAKSFLPQSGDQFSVLDASTSSLAPESFTNYELGMKWDIASDLAFTAAIYQLDRTNTRASDPLNPALIVLTGETRTKGFETQLSGNITPNWQASLAYSYQEGEIRSTTTSAPAGRLLAQLPKHQFAAWTRYDVSDNFGFGLGLTHQSSQFASISNTTKLPSYTRVDAALYHDLSEDVQVQLNVENLFDAEYFPSAHNDNNISTGEPFNVRATIKFGF</sequence>
<dbReference type="Pfam" id="PF00593">
    <property type="entry name" value="TonB_dep_Rec_b-barrel"/>
    <property type="match status" value="1"/>
</dbReference>
<keyword evidence="20" id="KW-1185">Reference proteome</keyword>
<keyword evidence="5" id="KW-0410">Iron transport</keyword>
<dbReference type="InterPro" id="IPR000531">
    <property type="entry name" value="Beta-barrel_TonB"/>
</dbReference>
<evidence type="ECO:0000256" key="2">
    <source>
        <dbReference type="ARBA" id="ARBA00009810"/>
    </source>
</evidence>
<evidence type="ECO:0000313" key="20">
    <source>
        <dbReference type="Proteomes" id="UP000242561"/>
    </source>
</evidence>
<dbReference type="InterPro" id="IPR039426">
    <property type="entry name" value="TonB-dep_rcpt-like"/>
</dbReference>
<evidence type="ECO:0000256" key="13">
    <source>
        <dbReference type="ARBA" id="ARBA00023237"/>
    </source>
</evidence>
<evidence type="ECO:0000313" key="19">
    <source>
        <dbReference type="EMBL" id="APG63826.1"/>
    </source>
</evidence>
<dbReference type="RefSeq" id="WP_072560952.1">
    <property type="nucleotide sequence ID" value="NZ_CP018154.1"/>
</dbReference>
<evidence type="ECO:0000259" key="18">
    <source>
        <dbReference type="Pfam" id="PF07715"/>
    </source>
</evidence>
<evidence type="ECO:0000256" key="5">
    <source>
        <dbReference type="ARBA" id="ARBA00022496"/>
    </source>
</evidence>
<dbReference type="GO" id="GO:0015344">
    <property type="term" value="F:siderophore uptake transmembrane transporter activity"/>
    <property type="evidence" value="ECO:0007669"/>
    <property type="project" value="TreeGrafter"/>
</dbReference>
<dbReference type="Pfam" id="PF07715">
    <property type="entry name" value="Plug"/>
    <property type="match status" value="1"/>
</dbReference>
<comment type="subcellular location">
    <subcellularLocation>
        <location evidence="1 14">Cell outer membrane</location>
        <topology evidence="1 14">Multi-pass membrane protein</topology>
    </subcellularLocation>
</comment>
<evidence type="ECO:0000256" key="6">
    <source>
        <dbReference type="ARBA" id="ARBA00022692"/>
    </source>
</evidence>
<keyword evidence="3 14" id="KW-0813">Transport</keyword>
<dbReference type="Gene3D" id="2.40.170.20">
    <property type="entry name" value="TonB-dependent receptor, beta-barrel domain"/>
    <property type="match status" value="1"/>
</dbReference>
<evidence type="ECO:0000256" key="8">
    <source>
        <dbReference type="ARBA" id="ARBA00023004"/>
    </source>
</evidence>
<dbReference type="EMBL" id="CP018154">
    <property type="protein sequence ID" value="APG63826.1"/>
    <property type="molecule type" value="Genomic_DNA"/>
</dbReference>
<keyword evidence="8" id="KW-0408">Iron</keyword>
<dbReference type="AlphaFoldDB" id="A0A1L3JFC5"/>
<keyword evidence="10 15" id="KW-0798">TonB box</keyword>
<evidence type="ECO:0000256" key="14">
    <source>
        <dbReference type="PROSITE-ProRule" id="PRU01360"/>
    </source>
</evidence>
<dbReference type="GO" id="GO:0038023">
    <property type="term" value="F:signaling receptor activity"/>
    <property type="evidence" value="ECO:0007669"/>
    <property type="project" value="InterPro"/>
</dbReference>
<dbReference type="InterPro" id="IPR010105">
    <property type="entry name" value="TonB_sidphr_rcpt"/>
</dbReference>
<organism evidence="19 20">
    <name type="scientific">Sphingorhabdus lutea</name>
    <dbReference type="NCBI Taxonomy" id="1913578"/>
    <lineage>
        <taxon>Bacteria</taxon>
        <taxon>Pseudomonadati</taxon>
        <taxon>Pseudomonadota</taxon>
        <taxon>Alphaproteobacteria</taxon>
        <taxon>Sphingomonadales</taxon>
        <taxon>Sphingomonadaceae</taxon>
        <taxon>Sphingorhabdus</taxon>
    </lineage>
</organism>
<dbReference type="PANTHER" id="PTHR32552:SF68">
    <property type="entry name" value="FERRICHROME OUTER MEMBRANE TRANSPORTER_PHAGE RECEPTOR"/>
    <property type="match status" value="1"/>
</dbReference>
<dbReference type="Proteomes" id="UP000242561">
    <property type="component" value="Chromosome"/>
</dbReference>
<evidence type="ECO:0000256" key="9">
    <source>
        <dbReference type="ARBA" id="ARBA00023065"/>
    </source>
</evidence>
<gene>
    <name evidence="19" type="ORF">LPB140_11415</name>
</gene>
<evidence type="ECO:0000256" key="16">
    <source>
        <dbReference type="SAM" id="SignalP"/>
    </source>
</evidence>
<feature type="domain" description="TonB-dependent receptor-like beta-barrel" evidence="17">
    <location>
        <begin position="235"/>
        <end position="675"/>
    </location>
</feature>
<name>A0A1L3JFC5_9SPHN</name>
<evidence type="ECO:0000256" key="11">
    <source>
        <dbReference type="ARBA" id="ARBA00023136"/>
    </source>
</evidence>
<dbReference type="InterPro" id="IPR036942">
    <property type="entry name" value="Beta-barrel_TonB_sf"/>
</dbReference>
<evidence type="ECO:0000256" key="3">
    <source>
        <dbReference type="ARBA" id="ARBA00022448"/>
    </source>
</evidence>
<protein>
    <submittedName>
        <fullName evidence="19">TonB-dependent receptor</fullName>
    </submittedName>
</protein>
<keyword evidence="12 19" id="KW-0675">Receptor</keyword>
<evidence type="ECO:0000256" key="12">
    <source>
        <dbReference type="ARBA" id="ARBA00023170"/>
    </source>
</evidence>
<comment type="similarity">
    <text evidence="2 14 15">Belongs to the TonB-dependent receptor family.</text>
</comment>
<dbReference type="InterPro" id="IPR037066">
    <property type="entry name" value="Plug_dom_sf"/>
</dbReference>
<accession>A0A1L3JFC5</accession>
<dbReference type="NCBIfam" id="TIGR01783">
    <property type="entry name" value="TonB-siderophor"/>
    <property type="match status" value="1"/>
</dbReference>
<dbReference type="KEGG" id="sphl:LPB140_11415"/>
<keyword evidence="13 14" id="KW-0998">Cell outer membrane</keyword>
<feature type="domain" description="TonB-dependent receptor plug" evidence="18">
    <location>
        <begin position="67"/>
        <end position="163"/>
    </location>
</feature>
<dbReference type="CDD" id="cd01347">
    <property type="entry name" value="ligand_gated_channel"/>
    <property type="match status" value="1"/>
</dbReference>
<dbReference type="InterPro" id="IPR012910">
    <property type="entry name" value="Plug_dom"/>
</dbReference>
<evidence type="ECO:0000256" key="10">
    <source>
        <dbReference type="ARBA" id="ARBA00023077"/>
    </source>
</evidence>
<dbReference type="OrthoDB" id="9760333at2"/>
<evidence type="ECO:0000256" key="1">
    <source>
        <dbReference type="ARBA" id="ARBA00004571"/>
    </source>
</evidence>
<evidence type="ECO:0000256" key="15">
    <source>
        <dbReference type="RuleBase" id="RU003357"/>
    </source>
</evidence>
<proteinExistence type="inferred from homology"/>
<dbReference type="Gene3D" id="2.170.130.10">
    <property type="entry name" value="TonB-dependent receptor, plug domain"/>
    <property type="match status" value="1"/>
</dbReference>
<feature type="chain" id="PRO_5011956121" evidence="16">
    <location>
        <begin position="30"/>
        <end position="706"/>
    </location>
</feature>
<dbReference type="PANTHER" id="PTHR32552">
    <property type="entry name" value="FERRICHROME IRON RECEPTOR-RELATED"/>
    <property type="match status" value="1"/>
</dbReference>
<evidence type="ECO:0000259" key="17">
    <source>
        <dbReference type="Pfam" id="PF00593"/>
    </source>
</evidence>
<feature type="signal peptide" evidence="16">
    <location>
        <begin position="1"/>
        <end position="29"/>
    </location>
</feature>
<keyword evidence="7 16" id="KW-0732">Signal</keyword>
<keyword evidence="4 14" id="KW-1134">Transmembrane beta strand</keyword>
<dbReference type="PROSITE" id="PS52016">
    <property type="entry name" value="TONB_DEPENDENT_REC_3"/>
    <property type="match status" value="1"/>
</dbReference>
<keyword evidence="11 14" id="KW-0472">Membrane</keyword>
<dbReference type="GO" id="GO:0009279">
    <property type="term" value="C:cell outer membrane"/>
    <property type="evidence" value="ECO:0007669"/>
    <property type="project" value="UniProtKB-SubCell"/>
</dbReference>
<dbReference type="SUPFAM" id="SSF56935">
    <property type="entry name" value="Porins"/>
    <property type="match status" value="1"/>
</dbReference>
<keyword evidence="9" id="KW-0406">Ion transport</keyword>
<reference evidence="19 20" key="1">
    <citation type="submission" date="2016-11" db="EMBL/GenBank/DDBJ databases">
        <title>Sphingorhabdus sp. LPB0140, isolated from marine environment.</title>
        <authorList>
            <person name="Kim E."/>
            <person name="Yi H."/>
        </authorList>
    </citation>
    <scope>NUCLEOTIDE SEQUENCE [LARGE SCALE GENOMIC DNA]</scope>
    <source>
        <strain evidence="19 20">LPB0140</strain>
    </source>
</reference>
<evidence type="ECO:0000256" key="4">
    <source>
        <dbReference type="ARBA" id="ARBA00022452"/>
    </source>
</evidence>
<keyword evidence="6 14" id="KW-0812">Transmembrane</keyword>
<dbReference type="GO" id="GO:0015891">
    <property type="term" value="P:siderophore transport"/>
    <property type="evidence" value="ECO:0007669"/>
    <property type="project" value="InterPro"/>
</dbReference>
<dbReference type="STRING" id="1913578.LPB140_11415"/>
<evidence type="ECO:0000256" key="7">
    <source>
        <dbReference type="ARBA" id="ARBA00022729"/>
    </source>
</evidence>